<proteinExistence type="inferred from homology"/>
<name>A0A7C6EE33_UNCW3</name>
<keyword evidence="4 6" id="KW-0233">DNA recombination</keyword>
<keyword evidence="1 6" id="KW-0963">Cytoplasm</keyword>
<evidence type="ECO:0000256" key="6">
    <source>
        <dbReference type="HAMAP-Rule" id="MF_00031"/>
    </source>
</evidence>
<evidence type="ECO:0000256" key="1">
    <source>
        <dbReference type="ARBA" id="ARBA00022490"/>
    </source>
</evidence>
<comment type="subunit">
    <text evidence="6">Homotetramer. Forms an RuvA(8)-RuvB(12)-Holliday junction (HJ) complex. HJ DNA is sandwiched between 2 RuvA tetramers; dsDNA enters through RuvA and exits via RuvB. An RuvB hexamer assembles on each DNA strand where it exits the tetramer. Each RuvB hexamer is contacted by two RuvA subunits (via domain III) on 2 adjacent RuvB subunits; this complex drives branch migration. In the full resolvosome a probable DNA-RuvA(4)-RuvB(12)-RuvC(2) complex forms which resolves the HJ.</text>
</comment>
<comment type="similarity">
    <text evidence="6">Belongs to the RuvA family.</text>
</comment>
<feature type="region of interest" description="Domain III" evidence="6">
    <location>
        <begin position="138"/>
        <end position="186"/>
    </location>
</feature>
<dbReference type="Gene3D" id="1.10.8.10">
    <property type="entry name" value="DNA helicase RuvA subunit, C-terminal domain"/>
    <property type="match status" value="1"/>
</dbReference>
<dbReference type="AlphaFoldDB" id="A0A7C6EE33"/>
<keyword evidence="2 6" id="KW-0227">DNA damage</keyword>
<feature type="domain" description="Helix-hairpin-helix DNA-binding motif class 1" evidence="7">
    <location>
        <begin position="108"/>
        <end position="127"/>
    </location>
</feature>
<keyword evidence="5 6" id="KW-0234">DNA repair</keyword>
<comment type="caution">
    <text evidence="6">Lacks conserved residue(s) required for the propagation of feature annotation.</text>
</comment>
<protein>
    <recommendedName>
        <fullName evidence="6">Holliday junction branch migration complex subunit RuvA</fullName>
    </recommendedName>
</protein>
<dbReference type="Pfam" id="PF01330">
    <property type="entry name" value="RuvA_N"/>
    <property type="match status" value="1"/>
</dbReference>
<evidence type="ECO:0000256" key="3">
    <source>
        <dbReference type="ARBA" id="ARBA00023125"/>
    </source>
</evidence>
<dbReference type="Pfam" id="PF14520">
    <property type="entry name" value="HHH_5"/>
    <property type="match status" value="1"/>
</dbReference>
<dbReference type="GO" id="GO:0009378">
    <property type="term" value="F:four-way junction helicase activity"/>
    <property type="evidence" value="ECO:0007669"/>
    <property type="project" value="InterPro"/>
</dbReference>
<evidence type="ECO:0000256" key="5">
    <source>
        <dbReference type="ARBA" id="ARBA00023204"/>
    </source>
</evidence>
<dbReference type="GO" id="GO:0048476">
    <property type="term" value="C:Holliday junction resolvase complex"/>
    <property type="evidence" value="ECO:0007669"/>
    <property type="project" value="UniProtKB-UniRule"/>
</dbReference>
<dbReference type="InterPro" id="IPR012340">
    <property type="entry name" value="NA-bd_OB-fold"/>
</dbReference>
<dbReference type="Gene3D" id="1.10.150.20">
    <property type="entry name" value="5' to 3' exonuclease, C-terminal subdomain"/>
    <property type="match status" value="1"/>
</dbReference>
<dbReference type="HAMAP" id="MF_00031">
    <property type="entry name" value="DNA_HJ_migration_RuvA"/>
    <property type="match status" value="1"/>
</dbReference>
<dbReference type="InterPro" id="IPR010994">
    <property type="entry name" value="RuvA_2-like"/>
</dbReference>
<keyword evidence="3 6" id="KW-0238">DNA-binding</keyword>
<feature type="region of interest" description="Domain I" evidence="6">
    <location>
        <begin position="1"/>
        <end position="64"/>
    </location>
</feature>
<comment type="domain">
    <text evidence="6">Has three domains with a flexible linker between the domains II and III and assumes an 'L' shape. Domain III is highly mobile and contacts RuvB.</text>
</comment>
<dbReference type="GO" id="GO:0005524">
    <property type="term" value="F:ATP binding"/>
    <property type="evidence" value="ECO:0007669"/>
    <property type="project" value="InterPro"/>
</dbReference>
<evidence type="ECO:0000256" key="4">
    <source>
        <dbReference type="ARBA" id="ARBA00023172"/>
    </source>
</evidence>
<dbReference type="InterPro" id="IPR000085">
    <property type="entry name" value="RuvA"/>
</dbReference>
<feature type="domain" description="Helix-hairpin-helix DNA-binding motif class 1" evidence="7">
    <location>
        <begin position="73"/>
        <end position="92"/>
    </location>
</feature>
<evidence type="ECO:0000313" key="8">
    <source>
        <dbReference type="EMBL" id="HHS52920.1"/>
    </source>
</evidence>
<dbReference type="SMART" id="SM00278">
    <property type="entry name" value="HhH1"/>
    <property type="match status" value="2"/>
</dbReference>
<evidence type="ECO:0000259" key="7">
    <source>
        <dbReference type="SMART" id="SM00278"/>
    </source>
</evidence>
<dbReference type="InterPro" id="IPR036267">
    <property type="entry name" value="RuvA_C_sf"/>
</dbReference>
<dbReference type="InterPro" id="IPR011114">
    <property type="entry name" value="RuvA_C"/>
</dbReference>
<dbReference type="NCBIfam" id="TIGR00084">
    <property type="entry name" value="ruvA"/>
    <property type="match status" value="1"/>
</dbReference>
<comment type="caution">
    <text evidence="8">The sequence shown here is derived from an EMBL/GenBank/DDBJ whole genome shotgun (WGS) entry which is preliminary data.</text>
</comment>
<accession>A0A7C6EE33</accession>
<dbReference type="GO" id="GO:0016787">
    <property type="term" value="F:hydrolase activity"/>
    <property type="evidence" value="ECO:0007669"/>
    <property type="project" value="UniProtKB-KW"/>
</dbReference>
<sequence>MISLLRGKIIEKEPTASTIDCQGFGLRVEMPLSTSRKIGEPGSQVELYIKTVINREGISLYGFATKEERNLFNDLTQVPGIGPKAALNLLSRFETEEAKKLIAQGKVETLRTIPGIGPKKAEMIVFKLKEKIETIEPTDIVDDAVKALIALGISRKEAKERLNKITNISGLTLTEILCKALSNDNQ</sequence>
<evidence type="ECO:0000256" key="2">
    <source>
        <dbReference type="ARBA" id="ARBA00022763"/>
    </source>
</evidence>
<dbReference type="GO" id="GO:0006281">
    <property type="term" value="P:DNA repair"/>
    <property type="evidence" value="ECO:0007669"/>
    <property type="project" value="UniProtKB-UniRule"/>
</dbReference>
<dbReference type="EMBL" id="DTLI01000208">
    <property type="protein sequence ID" value="HHS52920.1"/>
    <property type="molecule type" value="Genomic_DNA"/>
</dbReference>
<dbReference type="InterPro" id="IPR003583">
    <property type="entry name" value="Hlx-hairpin-Hlx_DNA-bd_motif"/>
</dbReference>
<dbReference type="SUPFAM" id="SSF46929">
    <property type="entry name" value="DNA helicase RuvA subunit, C-terminal domain"/>
    <property type="match status" value="1"/>
</dbReference>
<dbReference type="CDD" id="cd14332">
    <property type="entry name" value="UBA_RuvA_C"/>
    <property type="match status" value="1"/>
</dbReference>
<comment type="function">
    <text evidence="6">The RuvA-RuvB-RuvC complex processes Holliday junction (HJ) DNA during genetic recombination and DNA repair, while the RuvA-RuvB complex plays an important role in the rescue of blocked DNA replication forks via replication fork reversal (RFR). RuvA specifically binds to HJ cruciform DNA, conferring on it an open structure. The RuvB hexamer acts as an ATP-dependent pump, pulling dsDNA into and through the RuvAB complex. HJ branch migration allows RuvC to scan DNA until it finds its consensus sequence, where it cleaves and resolves the cruciform DNA.</text>
</comment>
<dbReference type="GO" id="GO:0006310">
    <property type="term" value="P:DNA recombination"/>
    <property type="evidence" value="ECO:0007669"/>
    <property type="project" value="UniProtKB-UniRule"/>
</dbReference>
<dbReference type="Gene3D" id="2.40.50.140">
    <property type="entry name" value="Nucleic acid-binding proteins"/>
    <property type="match status" value="1"/>
</dbReference>
<dbReference type="SUPFAM" id="SSF47781">
    <property type="entry name" value="RuvA domain 2-like"/>
    <property type="match status" value="1"/>
</dbReference>
<dbReference type="GO" id="GO:0005737">
    <property type="term" value="C:cytoplasm"/>
    <property type="evidence" value="ECO:0007669"/>
    <property type="project" value="UniProtKB-SubCell"/>
</dbReference>
<keyword evidence="8" id="KW-0378">Hydrolase</keyword>
<dbReference type="SUPFAM" id="SSF50249">
    <property type="entry name" value="Nucleic acid-binding proteins"/>
    <property type="match status" value="1"/>
</dbReference>
<dbReference type="GO" id="GO:0009379">
    <property type="term" value="C:Holliday junction helicase complex"/>
    <property type="evidence" value="ECO:0007669"/>
    <property type="project" value="InterPro"/>
</dbReference>
<dbReference type="GO" id="GO:0000400">
    <property type="term" value="F:four-way junction DNA binding"/>
    <property type="evidence" value="ECO:0007669"/>
    <property type="project" value="UniProtKB-UniRule"/>
</dbReference>
<dbReference type="InterPro" id="IPR013849">
    <property type="entry name" value="DNA_helicase_Holl-junc_RuvA_I"/>
</dbReference>
<reference evidence="8" key="1">
    <citation type="journal article" date="2020" name="mSystems">
        <title>Genome- and Community-Level Interaction Insights into Carbon Utilization and Element Cycling Functions of Hydrothermarchaeota in Hydrothermal Sediment.</title>
        <authorList>
            <person name="Zhou Z."/>
            <person name="Liu Y."/>
            <person name="Xu W."/>
            <person name="Pan J."/>
            <person name="Luo Z.H."/>
            <person name="Li M."/>
        </authorList>
    </citation>
    <scope>NUCLEOTIDE SEQUENCE [LARGE SCALE GENOMIC DNA]</scope>
    <source>
        <strain evidence="8">SpSt-876</strain>
    </source>
</reference>
<comment type="subcellular location">
    <subcellularLocation>
        <location evidence="6">Cytoplasm</location>
    </subcellularLocation>
</comment>
<organism evidence="8">
    <name type="scientific">candidate division WOR-3 bacterium</name>
    <dbReference type="NCBI Taxonomy" id="2052148"/>
    <lineage>
        <taxon>Bacteria</taxon>
        <taxon>Bacteria division WOR-3</taxon>
    </lineage>
</organism>
<gene>
    <name evidence="6 8" type="primary">ruvA</name>
    <name evidence="8" type="ORF">ENW73_08725</name>
</gene>